<dbReference type="EMBL" id="QKYT01000503">
    <property type="protein sequence ID" value="RIA84290.1"/>
    <property type="molecule type" value="Genomic_DNA"/>
</dbReference>
<keyword evidence="2" id="KW-0472">Membrane</keyword>
<evidence type="ECO:0000256" key="1">
    <source>
        <dbReference type="SAM" id="MobiDB-lite"/>
    </source>
</evidence>
<organism evidence="3 4">
    <name type="scientific">Glomus cerebriforme</name>
    <dbReference type="NCBI Taxonomy" id="658196"/>
    <lineage>
        <taxon>Eukaryota</taxon>
        <taxon>Fungi</taxon>
        <taxon>Fungi incertae sedis</taxon>
        <taxon>Mucoromycota</taxon>
        <taxon>Glomeromycotina</taxon>
        <taxon>Glomeromycetes</taxon>
        <taxon>Glomerales</taxon>
        <taxon>Glomeraceae</taxon>
        <taxon>Glomus</taxon>
    </lineage>
</organism>
<comment type="caution">
    <text evidence="3">The sequence shown here is derived from an EMBL/GenBank/DDBJ whole genome shotgun (WGS) entry which is preliminary data.</text>
</comment>
<reference evidence="3 4" key="1">
    <citation type="submission" date="2018-06" db="EMBL/GenBank/DDBJ databases">
        <title>Comparative genomics reveals the genomic features of Rhizophagus irregularis, R. cerebriforme, R. diaphanum and Gigaspora rosea, and their symbiotic lifestyle signature.</title>
        <authorList>
            <person name="Morin E."/>
            <person name="San Clemente H."/>
            <person name="Chen E.C.H."/>
            <person name="De La Providencia I."/>
            <person name="Hainaut M."/>
            <person name="Kuo A."/>
            <person name="Kohler A."/>
            <person name="Murat C."/>
            <person name="Tang N."/>
            <person name="Roy S."/>
            <person name="Loubradou J."/>
            <person name="Henrissat B."/>
            <person name="Grigoriev I.V."/>
            <person name="Corradi N."/>
            <person name="Roux C."/>
            <person name="Martin F.M."/>
        </authorList>
    </citation>
    <scope>NUCLEOTIDE SEQUENCE [LARGE SCALE GENOMIC DNA]</scope>
    <source>
        <strain evidence="3 4">DAOM 227022</strain>
    </source>
</reference>
<dbReference type="AlphaFoldDB" id="A0A397SDE2"/>
<feature type="transmembrane region" description="Helical" evidence="2">
    <location>
        <begin position="147"/>
        <end position="170"/>
    </location>
</feature>
<dbReference type="OrthoDB" id="2372055at2759"/>
<keyword evidence="2" id="KW-1133">Transmembrane helix</keyword>
<evidence type="ECO:0000313" key="4">
    <source>
        <dbReference type="Proteomes" id="UP000265703"/>
    </source>
</evidence>
<proteinExistence type="predicted"/>
<gene>
    <name evidence="3" type="ORF">C1645_784379</name>
</gene>
<feature type="compositionally biased region" description="Basic and acidic residues" evidence="1">
    <location>
        <begin position="1"/>
        <end position="25"/>
    </location>
</feature>
<keyword evidence="4" id="KW-1185">Reference proteome</keyword>
<sequence>MTNPTDENKSSMKDIKSETQDKLNLDFEAPPPPYETEGATSSKTSTKIFGANRIDTKTEKTNFNQNSIPKQIEPSVQPIYNHYHHNYYNNNSPQQQEHFQQDGSTIVYIEGNDNYNLSRDQYPQQNKRTCLEKYWKPVIDPYAWKSLLYFLFIAPVIALFSFVWCLVMFVHAIISLILPPIGFFFCIGTALSFRALGRLELITARMCSHKHKPAHLYPPVFRTEVNARTDKGILQYGIKICLDKYTMMCFVYFVFVNFVCTTIAWVLVFFFFMLAFSPLMIVAMPLMCIICLNFGRAKVKMSEGVLIKV</sequence>
<evidence type="ECO:0000256" key="2">
    <source>
        <dbReference type="SAM" id="Phobius"/>
    </source>
</evidence>
<name>A0A397SDE2_9GLOM</name>
<feature type="region of interest" description="Disordered" evidence="1">
    <location>
        <begin position="1"/>
        <end position="42"/>
    </location>
</feature>
<evidence type="ECO:0008006" key="5">
    <source>
        <dbReference type="Google" id="ProtNLM"/>
    </source>
</evidence>
<keyword evidence="2" id="KW-0812">Transmembrane</keyword>
<dbReference type="Proteomes" id="UP000265703">
    <property type="component" value="Unassembled WGS sequence"/>
</dbReference>
<feature type="transmembrane region" description="Helical" evidence="2">
    <location>
        <begin position="249"/>
        <end position="272"/>
    </location>
</feature>
<feature type="transmembrane region" description="Helical" evidence="2">
    <location>
        <begin position="176"/>
        <end position="196"/>
    </location>
</feature>
<accession>A0A397SDE2</accession>
<feature type="transmembrane region" description="Helical" evidence="2">
    <location>
        <begin position="278"/>
        <end position="295"/>
    </location>
</feature>
<protein>
    <recommendedName>
        <fullName evidence="5">Sensor domain-containing protein</fullName>
    </recommendedName>
</protein>
<evidence type="ECO:0000313" key="3">
    <source>
        <dbReference type="EMBL" id="RIA84290.1"/>
    </source>
</evidence>